<dbReference type="InterPro" id="IPR011701">
    <property type="entry name" value="MFS"/>
</dbReference>
<feature type="transmembrane region" description="Helical" evidence="5">
    <location>
        <begin position="7"/>
        <end position="32"/>
    </location>
</feature>
<evidence type="ECO:0000313" key="8">
    <source>
        <dbReference type="Proteomes" id="UP000505355"/>
    </source>
</evidence>
<comment type="subcellular location">
    <subcellularLocation>
        <location evidence="1">Membrane</location>
        <topology evidence="1">Multi-pass membrane protein</topology>
    </subcellularLocation>
</comment>
<reference evidence="7 8" key="1">
    <citation type="submission" date="2020-05" db="EMBL/GenBank/DDBJ databases">
        <title>Mucilaginibacter mali sp. nov.</title>
        <authorList>
            <person name="Kim H.S."/>
            <person name="Lee K.C."/>
            <person name="Suh M.K."/>
            <person name="Kim J.-S."/>
            <person name="Han K.-I."/>
            <person name="Eom M.K."/>
            <person name="Shin Y.K."/>
            <person name="Lee J.-S."/>
        </authorList>
    </citation>
    <scope>NUCLEOTIDE SEQUENCE [LARGE SCALE GENOMIC DNA]</scope>
    <source>
        <strain evidence="7 8">G2-14</strain>
    </source>
</reference>
<dbReference type="PROSITE" id="PS50850">
    <property type="entry name" value="MFS"/>
    <property type="match status" value="1"/>
</dbReference>
<dbReference type="GO" id="GO:0022857">
    <property type="term" value="F:transmembrane transporter activity"/>
    <property type="evidence" value="ECO:0007669"/>
    <property type="project" value="InterPro"/>
</dbReference>
<gene>
    <name evidence="7" type="ORF">HQ865_13700</name>
</gene>
<dbReference type="PANTHER" id="PTHR42718">
    <property type="entry name" value="MAJOR FACILITATOR SUPERFAMILY MULTIDRUG TRANSPORTER MFSC"/>
    <property type="match status" value="1"/>
</dbReference>
<evidence type="ECO:0000256" key="1">
    <source>
        <dbReference type="ARBA" id="ARBA00004141"/>
    </source>
</evidence>
<feature type="transmembrane region" description="Helical" evidence="5">
    <location>
        <begin position="138"/>
        <end position="159"/>
    </location>
</feature>
<feature type="transmembrane region" description="Helical" evidence="5">
    <location>
        <begin position="165"/>
        <end position="189"/>
    </location>
</feature>
<sequence>MNKAVSPWLALVIVLTAPLLSVVDIFIINVAIPSIKTGIHASDAQIQFVIAGYLLGYASFLITGGRSGDHFGRKRIFTWGMIGFTLFSCLCGLSQTPTELNTMRFLQGVSAAFMVPQAIAFIQVLFTNAKERSKAFSWFGIALGLAAIIGQVLGGYFAGGHFFVAGWRLIFLINLPIGIISLLAAYRYLPETERHSGTKMDVRGVFILTAGLFCLIYPLIQGRESGWPWWSFALLVISVFIFTYFFYDQRRKKAAGRALLIDNALFGFKDFNIGLWAALFHFMMHTCYLFLSAVFLQTGIGLHPLIAGLSFIGTGVLFTLSSIIAGKLVPRYGTIVLQVGLAIIMVAFALQIVYFKTGAGLLVLFVLQAAYGLGNGLALPSLMNVTLRSLPPAFAGAAAGVYSTVQQTASALGICLIGGLYFYFLGRSHSVQLAYHYALAVQIGCGILVSIMLFCLPKTAQSNNTTHVAE</sequence>
<evidence type="ECO:0000256" key="3">
    <source>
        <dbReference type="ARBA" id="ARBA00022989"/>
    </source>
</evidence>
<feature type="transmembrane region" description="Helical" evidence="5">
    <location>
        <begin position="108"/>
        <end position="126"/>
    </location>
</feature>
<evidence type="ECO:0000256" key="2">
    <source>
        <dbReference type="ARBA" id="ARBA00022692"/>
    </source>
</evidence>
<evidence type="ECO:0000259" key="6">
    <source>
        <dbReference type="PROSITE" id="PS50850"/>
    </source>
</evidence>
<dbReference type="InterPro" id="IPR020846">
    <property type="entry name" value="MFS_dom"/>
</dbReference>
<feature type="transmembrane region" description="Helical" evidence="5">
    <location>
        <begin position="394"/>
        <end position="423"/>
    </location>
</feature>
<dbReference type="EMBL" id="CP054139">
    <property type="protein sequence ID" value="QKJ30761.1"/>
    <property type="molecule type" value="Genomic_DNA"/>
</dbReference>
<feature type="transmembrane region" description="Helical" evidence="5">
    <location>
        <begin position="361"/>
        <end position="382"/>
    </location>
</feature>
<organism evidence="7 8">
    <name type="scientific">Mucilaginibacter mali</name>
    <dbReference type="NCBI Taxonomy" id="2740462"/>
    <lineage>
        <taxon>Bacteria</taxon>
        <taxon>Pseudomonadati</taxon>
        <taxon>Bacteroidota</taxon>
        <taxon>Sphingobacteriia</taxon>
        <taxon>Sphingobacteriales</taxon>
        <taxon>Sphingobacteriaceae</taxon>
        <taxon>Mucilaginibacter</taxon>
    </lineage>
</organism>
<dbReference type="Gene3D" id="1.20.1720.10">
    <property type="entry name" value="Multidrug resistance protein D"/>
    <property type="match status" value="1"/>
</dbReference>
<dbReference type="GO" id="GO:0016020">
    <property type="term" value="C:membrane"/>
    <property type="evidence" value="ECO:0007669"/>
    <property type="project" value="UniProtKB-SubCell"/>
</dbReference>
<accession>A0A7D4UM54</accession>
<dbReference type="KEGG" id="mmab:HQ865_13700"/>
<dbReference type="Pfam" id="PF07690">
    <property type="entry name" value="MFS_1"/>
    <property type="match status" value="1"/>
</dbReference>
<feature type="transmembrane region" description="Helical" evidence="5">
    <location>
        <begin position="76"/>
        <end position="96"/>
    </location>
</feature>
<feature type="transmembrane region" description="Helical" evidence="5">
    <location>
        <begin position="335"/>
        <end position="355"/>
    </location>
</feature>
<dbReference type="AlphaFoldDB" id="A0A7D4UM54"/>
<dbReference type="RefSeq" id="WP_173415432.1">
    <property type="nucleotide sequence ID" value="NZ_CP054139.1"/>
</dbReference>
<feature type="transmembrane region" description="Helical" evidence="5">
    <location>
        <begin position="226"/>
        <end position="247"/>
    </location>
</feature>
<keyword evidence="2 5" id="KW-0812">Transmembrane</keyword>
<feature type="transmembrane region" description="Helical" evidence="5">
    <location>
        <begin position="201"/>
        <end position="220"/>
    </location>
</feature>
<dbReference type="Gene3D" id="1.20.1250.20">
    <property type="entry name" value="MFS general substrate transporter like domains"/>
    <property type="match status" value="1"/>
</dbReference>
<evidence type="ECO:0000256" key="4">
    <source>
        <dbReference type="ARBA" id="ARBA00023136"/>
    </source>
</evidence>
<keyword evidence="8" id="KW-1185">Reference proteome</keyword>
<dbReference type="CDD" id="cd17321">
    <property type="entry name" value="MFS_MMR_MDR_like"/>
    <property type="match status" value="1"/>
</dbReference>
<feature type="domain" description="Major facilitator superfamily (MFS) profile" evidence="6">
    <location>
        <begin position="10"/>
        <end position="461"/>
    </location>
</feature>
<protein>
    <submittedName>
        <fullName evidence="7">MFS transporter</fullName>
    </submittedName>
</protein>
<feature type="transmembrane region" description="Helical" evidence="5">
    <location>
        <begin position="302"/>
        <end position="323"/>
    </location>
</feature>
<dbReference type="PANTHER" id="PTHR42718:SF39">
    <property type="entry name" value="ACTINORHODIN TRANSPORTER-RELATED"/>
    <property type="match status" value="1"/>
</dbReference>
<feature type="transmembrane region" description="Helical" evidence="5">
    <location>
        <begin position="273"/>
        <end position="296"/>
    </location>
</feature>
<dbReference type="SUPFAM" id="SSF103473">
    <property type="entry name" value="MFS general substrate transporter"/>
    <property type="match status" value="1"/>
</dbReference>
<keyword evidence="4 5" id="KW-0472">Membrane</keyword>
<keyword evidence="3 5" id="KW-1133">Transmembrane helix</keyword>
<evidence type="ECO:0000256" key="5">
    <source>
        <dbReference type="SAM" id="Phobius"/>
    </source>
</evidence>
<proteinExistence type="predicted"/>
<feature type="transmembrane region" description="Helical" evidence="5">
    <location>
        <begin position="435"/>
        <end position="456"/>
    </location>
</feature>
<dbReference type="Proteomes" id="UP000505355">
    <property type="component" value="Chromosome"/>
</dbReference>
<feature type="transmembrane region" description="Helical" evidence="5">
    <location>
        <begin position="44"/>
        <end position="64"/>
    </location>
</feature>
<name>A0A7D4UM54_9SPHI</name>
<dbReference type="InterPro" id="IPR036259">
    <property type="entry name" value="MFS_trans_sf"/>
</dbReference>
<evidence type="ECO:0000313" key="7">
    <source>
        <dbReference type="EMBL" id="QKJ30761.1"/>
    </source>
</evidence>